<dbReference type="Pfam" id="PF01835">
    <property type="entry name" value="MG2"/>
    <property type="match status" value="1"/>
</dbReference>
<dbReference type="Pfam" id="PF01821">
    <property type="entry name" value="ANATO"/>
    <property type="match status" value="1"/>
</dbReference>
<dbReference type="CDD" id="cd00017">
    <property type="entry name" value="ANATO"/>
    <property type="match status" value="1"/>
</dbReference>
<dbReference type="InterPro" id="IPR018933">
    <property type="entry name" value="Netrin_module_non-TIMP"/>
</dbReference>
<feature type="domain" description="Anaphylatoxin-like" evidence="6">
    <location>
        <begin position="734"/>
        <end position="769"/>
    </location>
</feature>
<dbReference type="Gene3D" id="2.60.40.690">
    <property type="entry name" value="Alpha-macroglobulin, receptor-binding domain"/>
    <property type="match status" value="1"/>
</dbReference>
<dbReference type="Gene3D" id="2.20.210.20">
    <property type="match status" value="1"/>
</dbReference>
<feature type="region of interest" description="Disordered" evidence="4">
    <location>
        <begin position="840"/>
        <end position="862"/>
    </location>
</feature>
<dbReference type="SMART" id="SM00643">
    <property type="entry name" value="C345C"/>
    <property type="match status" value="1"/>
</dbReference>
<dbReference type="Pfam" id="PF07677">
    <property type="entry name" value="A2M_recep"/>
    <property type="match status" value="1"/>
</dbReference>
<dbReference type="CDD" id="cd02896">
    <property type="entry name" value="complement_C3_C4_C5"/>
    <property type="match status" value="1"/>
</dbReference>
<dbReference type="InterPro" id="IPR008930">
    <property type="entry name" value="Terpenoid_cyclase/PrenylTrfase"/>
</dbReference>
<dbReference type="Pfam" id="PF07678">
    <property type="entry name" value="TED_complement"/>
    <property type="match status" value="1"/>
</dbReference>
<dbReference type="SMART" id="SM01360">
    <property type="entry name" value="A2M"/>
    <property type="match status" value="1"/>
</dbReference>
<dbReference type="InterPro" id="IPR001134">
    <property type="entry name" value="Netrin_domain"/>
</dbReference>
<dbReference type="Pfam" id="PF17790">
    <property type="entry name" value="MG1"/>
    <property type="match status" value="1"/>
</dbReference>
<accession>A0ABD0XCT5</accession>
<evidence type="ECO:0000259" key="6">
    <source>
        <dbReference type="PROSITE" id="PS01178"/>
    </source>
</evidence>
<dbReference type="InterPro" id="IPR018081">
    <property type="entry name" value="Anaphylatoxin_comp_syst"/>
</dbReference>
<dbReference type="InterPro" id="IPR000020">
    <property type="entry name" value="Anaphylatoxin/fibulin"/>
</dbReference>
<sequence length="1735" mass="193980">MMAAGDLLRIVLLCIFSTSCAQRFPFLDGGLQCGQRCVRSLGRSKFTAVSLDKFLGLHDGRNPKDNISSAPRFILLAPNPLRAESEESIYLEAHGLTSPVTVTIKVSEYPSRNYQLLLETVTLGPDKNYHTLKNIKLPSDRLDKGEDSSRNQYVYLTAEFGTYHIAEHVVMVSFHSGYIFIQTDKPLYNPGDTVRCRAFVSTPAFQAFDGSITVEYQNSDGVVVKQTSRTRATNGIFADTHVLSDMVNEGMWKITAKLDNLPQNKFSTEFEVKKYVLPAFNVTLTPKKSSLSLDDTELVVEITASYLYGEDVQGTAYVVFGVEINKEKRRLPSVKKVTNLQQGTATLTMDEIRKVYPNLRSLVGSSIYVKASVMTKSGSDLVEAEKSGIKIVESPFILSFVDTPKYFKPGLPFDLTIQVTFQDGSPAPNVPVQVSLLANPITNHAGIIRNSINMPTEPRPLAITAETAQAGIKPEQQARVQKNLQPYMPFDQERPNYLYISTGTSTASLGQSLGISLHIKTVDRAHRELITHITYLVLNKGKIIIAKRLEVGGQELTNIPLTVTTEMMPSFRFVAFYTLPWAGTAEVVSDSVWVDVKDACVGALNVGPAGSRPPEYYQPGRSLKFQVRGDPGAMVSLVAVDNAVFLLNKQRLTQRKIWQVVEGGDMGCTHGGGKDRMGVFSDAGLGLYTNTAGVTPLRNGLQCQGTARRRRSAEMLERRTQLENHYKEKLQRRCCTDGLRDIPMPYSCTRRSLYITEGWDCMKAFRYCCSKYRGEEFDTRLPPTTPPPTTPPPTTTPPTTTTIYPTFSVSEDYVIAVFSMAREHVPVYAARPVSTSLGQGLGSSFHKEEKEEEEEEEDFTEESDVTVRSKFYESWLWRDLRLPSEKDSRDGLASVAVEDVFPDTITQWGVLAVSSSPVTGFCVAEPWNIRTWKHFFVDLKLPYSVARNEHVEIKAVLHNYGDSNLEVKVVLQKTQDICSVAFNEKHTQEVTLKAKSSLVIPYTIIPLKAGEMLLEVLTMAKGFMGSDGIRKKLRVVVEGVQKTKVQSFVLKPSAKGGSDGRQLVEVDKVELRSLVPNSQPETFINIRATVYLDRSNDWETVGVQRRAEAINYIQKGYQKQLVYKKRDDSYPPYRNEGTSTWITAYVVKVFSMARQLVTVNEQDVCGPLLYLLENKQQTSGAFREDNPVYTTTMTGGVQGAESQSTLTAFVLIALAEATKNKDLNCNGDGDTIKNGVQNAANYLRSRYTLLERPYSMAITAYALSLVDETPSISLKQHLLKAASPDGTHWPDNENRLFTLEATGYALLALLKTGHMTEAAAPFDWLNAQRQRGGGYGSTQPTMVVLQALSEYLLKKPPPQDLSLQVDLKIPGRSDERYNFDPKTSYMARSSRAPIDHGFKVEARGKGEGILEVVTYYNELPDVHEKSNCKNFDLEVTITESTEKPPADAEKTYSITINIRALGPREVRMVVLDISLPTGFIPENNDLERLTNSVDRYINNFQIVDNLSDRGSLIIHLFKVSNKQMETITFRLQQTFKVGLLQPSTVTVYEYYNPDHSCIRFYSPKEDKEELSQICRDNICRCTQGDCCVSKSITLPVPFGAREDHACKGLYHVYKAKVLSVSQSQYDRYEMKLTQVIKLGVEDGVNVGDTRVFLSHSGCRGDLDVKEGSEYLIMGPKTDIWHKESATNSVTYMLGKDTWVERWPSSTECDGDPKLKARCNEMNNFSTDLYEKGCRS</sequence>
<feature type="signal peptide" evidence="5">
    <location>
        <begin position="1"/>
        <end position="21"/>
    </location>
</feature>
<dbReference type="Gene3D" id="1.20.91.20">
    <property type="entry name" value="Anaphylotoxins (complement system)"/>
    <property type="match status" value="1"/>
</dbReference>
<dbReference type="Gene3D" id="1.50.10.20">
    <property type="match status" value="1"/>
</dbReference>
<dbReference type="Gene3D" id="2.60.40.1930">
    <property type="match status" value="3"/>
</dbReference>
<dbReference type="Pfam" id="PF00207">
    <property type="entry name" value="A2M"/>
    <property type="match status" value="1"/>
</dbReference>
<dbReference type="SMART" id="SM01359">
    <property type="entry name" value="A2M_N_2"/>
    <property type="match status" value="1"/>
</dbReference>
<evidence type="ECO:0000256" key="4">
    <source>
        <dbReference type="SAM" id="MobiDB-lite"/>
    </source>
</evidence>
<dbReference type="GO" id="GO:0005576">
    <property type="term" value="C:extracellular region"/>
    <property type="evidence" value="ECO:0007669"/>
    <property type="project" value="UniProtKB-SubCell"/>
</dbReference>
<dbReference type="Pfam" id="PF17791">
    <property type="entry name" value="MG3"/>
    <property type="match status" value="1"/>
</dbReference>
<dbReference type="InterPro" id="IPR050473">
    <property type="entry name" value="A2M/Complement_sys"/>
</dbReference>
<comment type="caution">
    <text evidence="8">The sequence shown here is derived from an EMBL/GenBank/DDBJ whole genome shotgun (WGS) entry which is preliminary data.</text>
</comment>
<keyword evidence="2" id="KW-0964">Secreted</keyword>
<dbReference type="SMART" id="SM00104">
    <property type="entry name" value="ANATO"/>
    <property type="match status" value="1"/>
</dbReference>
<dbReference type="SMART" id="SM01361">
    <property type="entry name" value="A2M_recep"/>
    <property type="match status" value="1"/>
</dbReference>
<dbReference type="PANTHER" id="PTHR11412">
    <property type="entry name" value="MACROGLOBULIN / COMPLEMENT"/>
    <property type="match status" value="1"/>
</dbReference>
<evidence type="ECO:0000313" key="8">
    <source>
        <dbReference type="EMBL" id="KAL1005734.1"/>
    </source>
</evidence>
<evidence type="ECO:0000313" key="9">
    <source>
        <dbReference type="Proteomes" id="UP001557470"/>
    </source>
</evidence>
<evidence type="ECO:0000256" key="2">
    <source>
        <dbReference type="ARBA" id="ARBA00022525"/>
    </source>
</evidence>
<dbReference type="PROSITE" id="PS01177">
    <property type="entry name" value="ANAPHYLATOXIN_1"/>
    <property type="match status" value="1"/>
</dbReference>
<feature type="region of interest" description="Disordered" evidence="4">
    <location>
        <begin position="779"/>
        <end position="800"/>
    </location>
</feature>
<evidence type="ECO:0000256" key="1">
    <source>
        <dbReference type="ARBA" id="ARBA00004613"/>
    </source>
</evidence>
<dbReference type="Gene3D" id="2.60.40.10">
    <property type="entry name" value="Immunoglobulins"/>
    <property type="match status" value="2"/>
</dbReference>
<dbReference type="PANTHER" id="PTHR11412:SF167">
    <property type="entry name" value="COMPLEMENT COMPONENT C3B, TANDEM DUPLICATE 1 ISOFORM X1-RELATED"/>
    <property type="match status" value="1"/>
</dbReference>
<dbReference type="EMBL" id="JAGEUA010000002">
    <property type="protein sequence ID" value="KAL1005734.1"/>
    <property type="molecule type" value="Genomic_DNA"/>
</dbReference>
<feature type="compositionally biased region" description="Acidic residues" evidence="4">
    <location>
        <begin position="850"/>
        <end position="862"/>
    </location>
</feature>
<dbReference type="SUPFAM" id="SSF49410">
    <property type="entry name" value="Alpha-macroglobulin receptor domain"/>
    <property type="match status" value="1"/>
</dbReference>
<dbReference type="InterPro" id="IPR041555">
    <property type="entry name" value="MG3"/>
</dbReference>
<dbReference type="InterPro" id="IPR011626">
    <property type="entry name" value="Alpha-macroglobulin_TED"/>
</dbReference>
<dbReference type="Pfam" id="PF21308">
    <property type="entry name" value="C3_CUB2"/>
    <property type="match status" value="1"/>
</dbReference>
<dbReference type="PROSITE" id="PS01178">
    <property type="entry name" value="ANAPHYLATOXIN_2"/>
    <property type="match status" value="1"/>
</dbReference>
<feature type="domain" description="NTR" evidence="7">
    <location>
        <begin position="1587"/>
        <end position="1733"/>
    </location>
</feature>
<dbReference type="SUPFAM" id="SSF50242">
    <property type="entry name" value="TIMP-like"/>
    <property type="match status" value="1"/>
</dbReference>
<organism evidence="8 9">
    <name type="scientific">Umbra pygmaea</name>
    <name type="common">Eastern mudminnow</name>
    <dbReference type="NCBI Taxonomy" id="75934"/>
    <lineage>
        <taxon>Eukaryota</taxon>
        <taxon>Metazoa</taxon>
        <taxon>Chordata</taxon>
        <taxon>Craniata</taxon>
        <taxon>Vertebrata</taxon>
        <taxon>Euteleostomi</taxon>
        <taxon>Actinopterygii</taxon>
        <taxon>Neopterygii</taxon>
        <taxon>Teleostei</taxon>
        <taxon>Protacanthopterygii</taxon>
        <taxon>Esociformes</taxon>
        <taxon>Umbridae</taxon>
        <taxon>Umbra</taxon>
    </lineage>
</organism>
<dbReference type="InterPro" id="IPR002890">
    <property type="entry name" value="MG2"/>
</dbReference>
<dbReference type="Gene3D" id="2.40.50.120">
    <property type="match status" value="1"/>
</dbReference>
<dbReference type="InterPro" id="IPR001599">
    <property type="entry name" value="Macroglobln_a2"/>
</dbReference>
<reference evidence="8 9" key="1">
    <citation type="submission" date="2024-06" db="EMBL/GenBank/DDBJ databases">
        <authorList>
            <person name="Pan Q."/>
            <person name="Wen M."/>
            <person name="Jouanno E."/>
            <person name="Zahm M."/>
            <person name="Klopp C."/>
            <person name="Cabau C."/>
            <person name="Louis A."/>
            <person name="Berthelot C."/>
            <person name="Parey E."/>
            <person name="Roest Crollius H."/>
            <person name="Montfort J."/>
            <person name="Robinson-Rechavi M."/>
            <person name="Bouchez O."/>
            <person name="Lampietro C."/>
            <person name="Lopez Roques C."/>
            <person name="Donnadieu C."/>
            <person name="Postlethwait J."/>
            <person name="Bobe J."/>
            <person name="Verreycken H."/>
            <person name="Guiguen Y."/>
        </authorList>
    </citation>
    <scope>NUCLEOTIDE SEQUENCE [LARGE SCALE GENOMIC DNA]</scope>
    <source>
        <strain evidence="8">Up_M1</strain>
        <tissue evidence="8">Testis</tissue>
    </source>
</reference>
<dbReference type="Pfam" id="PF17789">
    <property type="entry name" value="MG4"/>
    <property type="match status" value="1"/>
</dbReference>
<dbReference type="InterPro" id="IPR041425">
    <property type="entry name" value="C3/4/5_MG1"/>
</dbReference>
<dbReference type="Gene3D" id="2.60.40.1940">
    <property type="match status" value="1"/>
</dbReference>
<dbReference type="FunFam" id="2.60.40.1940:FF:000001">
    <property type="entry name" value="Complement component C3"/>
    <property type="match status" value="1"/>
</dbReference>
<dbReference type="InterPro" id="IPR036595">
    <property type="entry name" value="A-macroglobulin_rcpt-bd_sf"/>
</dbReference>
<evidence type="ECO:0000256" key="3">
    <source>
        <dbReference type="ARBA" id="ARBA00023157"/>
    </source>
</evidence>
<feature type="compositionally biased region" description="Pro residues" evidence="4">
    <location>
        <begin position="783"/>
        <end position="796"/>
    </location>
</feature>
<dbReference type="Gene3D" id="2.20.130.20">
    <property type="match status" value="1"/>
</dbReference>
<dbReference type="Pfam" id="PF07703">
    <property type="entry name" value="A2M_BRD"/>
    <property type="match status" value="1"/>
</dbReference>
<keyword evidence="3" id="KW-1015">Disulfide bond</keyword>
<comment type="subcellular location">
    <subcellularLocation>
        <location evidence="1">Secreted</location>
    </subcellularLocation>
</comment>
<name>A0ABD0XCT5_UMBPY</name>
<evidence type="ECO:0000256" key="5">
    <source>
        <dbReference type="SAM" id="SignalP"/>
    </source>
</evidence>
<dbReference type="InterPro" id="IPR011625">
    <property type="entry name" value="A2M_N_BRD"/>
</dbReference>
<dbReference type="InterPro" id="IPR013783">
    <property type="entry name" value="Ig-like_fold"/>
</dbReference>
<dbReference type="PROSITE" id="PS50189">
    <property type="entry name" value="NTR"/>
    <property type="match status" value="1"/>
</dbReference>
<dbReference type="Proteomes" id="UP001557470">
    <property type="component" value="Unassembled WGS sequence"/>
</dbReference>
<dbReference type="SUPFAM" id="SSF47686">
    <property type="entry name" value="Anaphylotoxins (complement system)"/>
    <property type="match status" value="1"/>
</dbReference>
<dbReference type="FunFam" id="2.60.40.10:FF:000155">
    <property type="entry name" value="complement C3 isoform X1"/>
    <property type="match status" value="1"/>
</dbReference>
<dbReference type="InterPro" id="IPR009048">
    <property type="entry name" value="A-macroglobulin_rcpt-bd"/>
</dbReference>
<dbReference type="InterPro" id="IPR008993">
    <property type="entry name" value="TIMP-like_OB-fold"/>
</dbReference>
<gene>
    <name evidence="8" type="ORF">UPYG_G00063300</name>
</gene>
<proteinExistence type="predicted"/>
<evidence type="ECO:0000259" key="7">
    <source>
        <dbReference type="PROSITE" id="PS50189"/>
    </source>
</evidence>
<keyword evidence="5" id="KW-0732">Signal</keyword>
<feature type="chain" id="PRO_5044760140" evidence="5">
    <location>
        <begin position="22"/>
        <end position="1735"/>
    </location>
</feature>
<dbReference type="Pfam" id="PF01759">
    <property type="entry name" value="NTR"/>
    <property type="match status" value="1"/>
</dbReference>
<dbReference type="InterPro" id="IPR040839">
    <property type="entry name" value="MG4"/>
</dbReference>
<protein>
    <submittedName>
        <fullName evidence="8">Uncharacterized protein</fullName>
    </submittedName>
</protein>
<dbReference type="Gene3D" id="6.20.50.160">
    <property type="match status" value="1"/>
</dbReference>
<dbReference type="SUPFAM" id="SSF48239">
    <property type="entry name" value="Terpenoid cyclases/Protein prenyltransferases"/>
    <property type="match status" value="1"/>
</dbReference>
<keyword evidence="9" id="KW-1185">Reference proteome</keyword>
<dbReference type="InterPro" id="IPR048848">
    <property type="entry name" value="C3_CUB2"/>
</dbReference>